<dbReference type="InterPro" id="IPR051613">
    <property type="entry name" value="ABC_transp_permease_HisMQ"/>
</dbReference>
<dbReference type="EMBL" id="JAEAOA010001598">
    <property type="protein sequence ID" value="KAK3604021.1"/>
    <property type="molecule type" value="Genomic_DNA"/>
</dbReference>
<feature type="transmembrane region" description="Helical" evidence="8">
    <location>
        <begin position="171"/>
        <end position="194"/>
    </location>
</feature>
<gene>
    <name evidence="11" type="ORF">CHS0354_026822</name>
</gene>
<dbReference type="Pfam" id="PF00528">
    <property type="entry name" value="BPD_transp_1"/>
    <property type="match status" value="2"/>
</dbReference>
<evidence type="ECO:0000256" key="8">
    <source>
        <dbReference type="SAM" id="Phobius"/>
    </source>
</evidence>
<sequence length="414" mass="46500">MAFLSLILSVLIGILCAMAKLSPNPVLKYPVTVYTTIIRGIPDLVLMLVLYYGGQILLNDLMDVFGFEYIQINAYSAGFLTLGVIYGGYMCETFRGAILAVKHGQIEAGHAFGMTPRQVFTRLTFPLMVRFAIPGFYNNWQVLLKSTALVSIIGLEDVVRKSRVAGDNTKMAFTFLFTAAAIYLFITSVSAWGVKKLEKNGLFTTLSLVGASVLLGLFFAVPLGIMRNLKLKFANQIIWGYTYFFRGTPMLLQTYLIYYGLSQFEFVRESWLWFFLREAYACALLAFTLNTCAYTTEIIHGALNNMDKREIEAGKAFGMSPFAVYTRIIIPNSLRRSIPAYSNEVIFMIQGSSIASVITIMDLTGAGSYLYSKYYDPFRPYITVGLIYLGLTFGLLYVFKIAENKLMSHLKHSR</sequence>
<evidence type="ECO:0000256" key="9">
    <source>
        <dbReference type="SAM" id="SignalP"/>
    </source>
</evidence>
<feature type="signal peptide" evidence="9">
    <location>
        <begin position="1"/>
        <end position="19"/>
    </location>
</feature>
<keyword evidence="6 8" id="KW-1133">Transmembrane helix</keyword>
<keyword evidence="4" id="KW-0997">Cell inner membrane</keyword>
<protein>
    <recommendedName>
        <fullName evidence="10">ABC transmembrane type-1 domain-containing protein</fullName>
    </recommendedName>
</protein>
<dbReference type="AlphaFoldDB" id="A0AAE0W765"/>
<evidence type="ECO:0000256" key="7">
    <source>
        <dbReference type="ARBA" id="ARBA00023136"/>
    </source>
</evidence>
<comment type="caution">
    <text evidence="11">The sequence shown here is derived from an EMBL/GenBank/DDBJ whole genome shotgun (WGS) entry which is preliminary data.</text>
</comment>
<feature type="transmembrane region" description="Helical" evidence="8">
    <location>
        <begin position="238"/>
        <end position="258"/>
    </location>
</feature>
<feature type="transmembrane region" description="Helical" evidence="8">
    <location>
        <begin position="206"/>
        <end position="226"/>
    </location>
</feature>
<dbReference type="InterPro" id="IPR010065">
    <property type="entry name" value="AA_ABC_transptr_permease_3TM"/>
</dbReference>
<keyword evidence="5 8" id="KW-0812">Transmembrane</keyword>
<dbReference type="GO" id="GO:0043190">
    <property type="term" value="C:ATP-binding cassette (ABC) transporter complex"/>
    <property type="evidence" value="ECO:0007669"/>
    <property type="project" value="InterPro"/>
</dbReference>
<name>A0AAE0W765_9BIVA</name>
<organism evidence="11 12">
    <name type="scientific">Potamilus streckersoni</name>
    <dbReference type="NCBI Taxonomy" id="2493646"/>
    <lineage>
        <taxon>Eukaryota</taxon>
        <taxon>Metazoa</taxon>
        <taxon>Spiralia</taxon>
        <taxon>Lophotrochozoa</taxon>
        <taxon>Mollusca</taxon>
        <taxon>Bivalvia</taxon>
        <taxon>Autobranchia</taxon>
        <taxon>Heteroconchia</taxon>
        <taxon>Palaeoheterodonta</taxon>
        <taxon>Unionida</taxon>
        <taxon>Unionoidea</taxon>
        <taxon>Unionidae</taxon>
        <taxon>Ambleminae</taxon>
        <taxon>Lampsilini</taxon>
        <taxon>Potamilus</taxon>
    </lineage>
</organism>
<dbReference type="InterPro" id="IPR000515">
    <property type="entry name" value="MetI-like"/>
</dbReference>
<dbReference type="PROSITE" id="PS50928">
    <property type="entry name" value="ABC_TM1"/>
    <property type="match status" value="2"/>
</dbReference>
<accession>A0AAE0W765</accession>
<keyword evidence="7 8" id="KW-0472">Membrane</keyword>
<feature type="transmembrane region" description="Helical" evidence="8">
    <location>
        <begin position="378"/>
        <end position="399"/>
    </location>
</feature>
<evidence type="ECO:0000313" key="12">
    <source>
        <dbReference type="Proteomes" id="UP001195483"/>
    </source>
</evidence>
<dbReference type="CDD" id="cd06261">
    <property type="entry name" value="TM_PBP2"/>
    <property type="match status" value="2"/>
</dbReference>
<reference evidence="11" key="3">
    <citation type="submission" date="2023-05" db="EMBL/GenBank/DDBJ databases">
        <authorList>
            <person name="Smith C.H."/>
        </authorList>
    </citation>
    <scope>NUCLEOTIDE SEQUENCE</scope>
    <source>
        <strain evidence="11">CHS0354</strain>
        <tissue evidence="11">Mantle</tissue>
    </source>
</reference>
<evidence type="ECO:0000259" key="10">
    <source>
        <dbReference type="PROSITE" id="PS50928"/>
    </source>
</evidence>
<feature type="domain" description="ABC transmembrane type-1" evidence="10">
    <location>
        <begin position="1"/>
        <end position="188"/>
    </location>
</feature>
<proteinExistence type="predicted"/>
<feature type="transmembrane region" description="Helical" evidence="8">
    <location>
        <begin position="345"/>
        <end position="372"/>
    </location>
</feature>
<keyword evidence="3" id="KW-1003">Cell membrane</keyword>
<dbReference type="PANTHER" id="PTHR30133:SF4">
    <property type="entry name" value="ARGININE_ORNITHINE TRANSPORT PROTEIN AOTQ"/>
    <property type="match status" value="1"/>
</dbReference>
<dbReference type="InterPro" id="IPR035906">
    <property type="entry name" value="MetI-like_sf"/>
</dbReference>
<feature type="chain" id="PRO_5042235144" description="ABC transmembrane type-1 domain-containing protein" evidence="9">
    <location>
        <begin position="20"/>
        <end position="414"/>
    </location>
</feature>
<dbReference type="Gene3D" id="1.10.3720.10">
    <property type="entry name" value="MetI-like"/>
    <property type="match status" value="2"/>
</dbReference>
<keyword evidence="9" id="KW-0732">Signal</keyword>
<keyword evidence="2" id="KW-0813">Transport</keyword>
<evidence type="ECO:0000256" key="3">
    <source>
        <dbReference type="ARBA" id="ARBA00022475"/>
    </source>
</evidence>
<comment type="subcellular location">
    <subcellularLocation>
        <location evidence="1">Cell membrane</location>
        <topology evidence="1">Multi-pass membrane protein</topology>
    </subcellularLocation>
</comment>
<evidence type="ECO:0000256" key="5">
    <source>
        <dbReference type="ARBA" id="ARBA00022692"/>
    </source>
</evidence>
<dbReference type="Proteomes" id="UP001195483">
    <property type="component" value="Unassembled WGS sequence"/>
</dbReference>
<dbReference type="PANTHER" id="PTHR30133">
    <property type="entry name" value="CATIONIC AMINO ACID TRANSPORTER, MEMBRANE COMPONENT"/>
    <property type="match status" value="1"/>
</dbReference>
<feature type="transmembrane region" description="Helical" evidence="8">
    <location>
        <begin position="29"/>
        <end position="52"/>
    </location>
</feature>
<evidence type="ECO:0000256" key="1">
    <source>
        <dbReference type="ARBA" id="ARBA00004651"/>
    </source>
</evidence>
<dbReference type="NCBIfam" id="TIGR01726">
    <property type="entry name" value="HEQRo_perm_3TM"/>
    <property type="match status" value="2"/>
</dbReference>
<evidence type="ECO:0000256" key="2">
    <source>
        <dbReference type="ARBA" id="ARBA00022448"/>
    </source>
</evidence>
<evidence type="ECO:0000313" key="11">
    <source>
        <dbReference type="EMBL" id="KAK3604021.1"/>
    </source>
</evidence>
<evidence type="ECO:0000256" key="4">
    <source>
        <dbReference type="ARBA" id="ARBA00022519"/>
    </source>
</evidence>
<keyword evidence="12" id="KW-1185">Reference proteome</keyword>
<dbReference type="GO" id="GO:0022857">
    <property type="term" value="F:transmembrane transporter activity"/>
    <property type="evidence" value="ECO:0007669"/>
    <property type="project" value="InterPro"/>
</dbReference>
<reference evidence="11" key="2">
    <citation type="journal article" date="2021" name="Genome Biol. Evol.">
        <title>Developing a high-quality reference genome for a parasitic bivalve with doubly uniparental inheritance (Bivalvia: Unionida).</title>
        <authorList>
            <person name="Smith C.H."/>
        </authorList>
    </citation>
    <scope>NUCLEOTIDE SEQUENCE</scope>
    <source>
        <strain evidence="11">CHS0354</strain>
        <tissue evidence="11">Mantle</tissue>
    </source>
</reference>
<evidence type="ECO:0000256" key="6">
    <source>
        <dbReference type="ARBA" id="ARBA00022989"/>
    </source>
</evidence>
<feature type="domain" description="ABC transmembrane type-1" evidence="10">
    <location>
        <begin position="202"/>
        <end position="399"/>
    </location>
</feature>
<dbReference type="SUPFAM" id="SSF161098">
    <property type="entry name" value="MetI-like"/>
    <property type="match status" value="2"/>
</dbReference>
<reference evidence="11" key="1">
    <citation type="journal article" date="2021" name="Genome Biol. Evol.">
        <title>A High-Quality Reference Genome for a Parasitic Bivalve with Doubly Uniparental Inheritance (Bivalvia: Unionida).</title>
        <authorList>
            <person name="Smith C.H."/>
        </authorList>
    </citation>
    <scope>NUCLEOTIDE SEQUENCE</scope>
    <source>
        <strain evidence="11">CHS0354</strain>
    </source>
</reference>